<evidence type="ECO:0000313" key="2">
    <source>
        <dbReference type="Proteomes" id="UP000245207"/>
    </source>
</evidence>
<protein>
    <submittedName>
        <fullName evidence="1">Armadillo-like helical</fullName>
    </submittedName>
</protein>
<proteinExistence type="predicted"/>
<name>A0A2U1LFZ4_ARTAN</name>
<evidence type="ECO:0000313" key="1">
    <source>
        <dbReference type="EMBL" id="PWA47919.1"/>
    </source>
</evidence>
<accession>A0A2U1LFZ4</accession>
<dbReference type="PANTHER" id="PTHR18460:SF3">
    <property type="entry name" value="TELO2-INTERACTING PROTEIN 1 HOMOLOG"/>
    <property type="match status" value="1"/>
</dbReference>
<dbReference type="EMBL" id="PKPP01009590">
    <property type="protein sequence ID" value="PWA47919.1"/>
    <property type="molecule type" value="Genomic_DNA"/>
</dbReference>
<dbReference type="STRING" id="35608.A0A2U1LFZ4"/>
<dbReference type="AlphaFoldDB" id="A0A2U1LFZ4"/>
<dbReference type="PANTHER" id="PTHR18460">
    <property type="entry name" value="TEL2 INTERACTING PROTEIN 1 TTI1 FAMILY MEMBER"/>
    <property type="match status" value="1"/>
</dbReference>
<reference evidence="1 2" key="1">
    <citation type="journal article" date="2018" name="Mol. Plant">
        <title>The genome of Artemisia annua provides insight into the evolution of Asteraceae family and artemisinin biosynthesis.</title>
        <authorList>
            <person name="Shen Q."/>
            <person name="Zhang L."/>
            <person name="Liao Z."/>
            <person name="Wang S."/>
            <person name="Yan T."/>
            <person name="Shi P."/>
            <person name="Liu M."/>
            <person name="Fu X."/>
            <person name="Pan Q."/>
            <person name="Wang Y."/>
            <person name="Lv Z."/>
            <person name="Lu X."/>
            <person name="Zhang F."/>
            <person name="Jiang W."/>
            <person name="Ma Y."/>
            <person name="Chen M."/>
            <person name="Hao X."/>
            <person name="Li L."/>
            <person name="Tang Y."/>
            <person name="Lv G."/>
            <person name="Zhou Y."/>
            <person name="Sun X."/>
            <person name="Brodelius P.E."/>
            <person name="Rose J.K.C."/>
            <person name="Tang K."/>
        </authorList>
    </citation>
    <scope>NUCLEOTIDE SEQUENCE [LARGE SCALE GENOMIC DNA]</scope>
    <source>
        <strain evidence="2">cv. Huhao1</strain>
        <tissue evidence="1">Leaf</tissue>
    </source>
</reference>
<dbReference type="Proteomes" id="UP000245207">
    <property type="component" value="Unassembled WGS sequence"/>
</dbReference>
<organism evidence="1 2">
    <name type="scientific">Artemisia annua</name>
    <name type="common">Sweet wormwood</name>
    <dbReference type="NCBI Taxonomy" id="35608"/>
    <lineage>
        <taxon>Eukaryota</taxon>
        <taxon>Viridiplantae</taxon>
        <taxon>Streptophyta</taxon>
        <taxon>Embryophyta</taxon>
        <taxon>Tracheophyta</taxon>
        <taxon>Spermatophyta</taxon>
        <taxon>Magnoliopsida</taxon>
        <taxon>eudicotyledons</taxon>
        <taxon>Gunneridae</taxon>
        <taxon>Pentapetalae</taxon>
        <taxon>asterids</taxon>
        <taxon>campanulids</taxon>
        <taxon>Asterales</taxon>
        <taxon>Asteraceae</taxon>
        <taxon>Asteroideae</taxon>
        <taxon>Anthemideae</taxon>
        <taxon>Artemisiinae</taxon>
        <taxon>Artemisia</taxon>
    </lineage>
</organism>
<dbReference type="InterPro" id="IPR052587">
    <property type="entry name" value="TELO2-interacting_protein_1"/>
</dbReference>
<dbReference type="OrthoDB" id="49511at2759"/>
<gene>
    <name evidence="1" type="ORF">CTI12_AA492880</name>
</gene>
<sequence>MGKHRPVSSKDLWWKVSLQVAKCKVSSQKPPSRAIGGSGDVAHIDSVGTESATVSMSTSVLPRVSSYEITDLLDPSSTNLQIAKVLHVSKTMINGAAGSMEAMDHALRALTEFLIIVLQDEANISSLDDTDIDLNMDNSPLSFLEELCHLKKQDHGQLVEKKSIQESLQSDAKKSLNVEHTRDWITTTSSHVNKLLSAILPHAHISVLNVAGKAKSVNGAVKIGVFEPVSEIYTYAMISPVVNVTWCCFQCAQRVFGLAYFMTRFPRCQKWMHNDVADLKESFTSSWFK</sequence>
<dbReference type="GO" id="GO:0005737">
    <property type="term" value="C:cytoplasm"/>
    <property type="evidence" value="ECO:0007669"/>
    <property type="project" value="TreeGrafter"/>
</dbReference>
<comment type="caution">
    <text evidence="1">The sequence shown here is derived from an EMBL/GenBank/DDBJ whole genome shotgun (WGS) entry which is preliminary data.</text>
</comment>
<keyword evidence="2" id="KW-1185">Reference proteome</keyword>